<keyword evidence="1" id="KW-0732">Signal</keyword>
<organism evidence="2 3">
    <name type="scientific">Porphyridium purpureum</name>
    <name type="common">Red alga</name>
    <name type="synonym">Porphyridium cruentum</name>
    <dbReference type="NCBI Taxonomy" id="35688"/>
    <lineage>
        <taxon>Eukaryota</taxon>
        <taxon>Rhodophyta</taxon>
        <taxon>Bangiophyceae</taxon>
        <taxon>Porphyridiales</taxon>
        <taxon>Porphyridiaceae</taxon>
        <taxon>Porphyridium</taxon>
    </lineage>
</organism>
<dbReference type="AlphaFoldDB" id="A0A5J4YPG3"/>
<gene>
    <name evidence="2" type="ORF">FVE85_9367</name>
</gene>
<sequence length="142" mass="15138">MDTRKQGVLASGLLLPCVLHVFVGSTQTQASAGIVYGIEHDIAEKNIFALDFSAGLGIEPSITLVANVTTAAAEDPDYPASRLCLYSFETDSFGFAATLGGTVTGAAFNPNTYQYVWIDQGALQSEGRILVLQFERLDRTTG</sequence>
<feature type="signal peptide" evidence="1">
    <location>
        <begin position="1"/>
        <end position="28"/>
    </location>
</feature>
<evidence type="ECO:0000313" key="2">
    <source>
        <dbReference type="EMBL" id="KAA8493095.1"/>
    </source>
</evidence>
<comment type="caution">
    <text evidence="2">The sequence shown here is derived from an EMBL/GenBank/DDBJ whole genome shotgun (WGS) entry which is preliminary data.</text>
</comment>
<evidence type="ECO:0000313" key="3">
    <source>
        <dbReference type="Proteomes" id="UP000324585"/>
    </source>
</evidence>
<dbReference type="EMBL" id="VRMN01000008">
    <property type="protein sequence ID" value="KAA8493095.1"/>
    <property type="molecule type" value="Genomic_DNA"/>
</dbReference>
<name>A0A5J4YPG3_PORPP</name>
<keyword evidence="3" id="KW-1185">Reference proteome</keyword>
<proteinExistence type="predicted"/>
<reference evidence="3" key="1">
    <citation type="journal article" date="2019" name="Nat. Commun.">
        <title>Expansion of phycobilisome linker gene families in mesophilic red algae.</title>
        <authorList>
            <person name="Lee J."/>
            <person name="Kim D."/>
            <person name="Bhattacharya D."/>
            <person name="Yoon H.S."/>
        </authorList>
    </citation>
    <scope>NUCLEOTIDE SEQUENCE [LARGE SCALE GENOMIC DNA]</scope>
    <source>
        <strain evidence="3">CCMP 1328</strain>
    </source>
</reference>
<feature type="chain" id="PRO_5023882385" evidence="1">
    <location>
        <begin position="29"/>
        <end position="142"/>
    </location>
</feature>
<protein>
    <submittedName>
        <fullName evidence="2">Uncharacterized protein</fullName>
    </submittedName>
</protein>
<evidence type="ECO:0000256" key="1">
    <source>
        <dbReference type="SAM" id="SignalP"/>
    </source>
</evidence>
<accession>A0A5J4YPG3</accession>
<dbReference type="Proteomes" id="UP000324585">
    <property type="component" value="Unassembled WGS sequence"/>
</dbReference>